<dbReference type="AlphaFoldDB" id="A0A518D252"/>
<reference evidence="4 5" key="1">
    <citation type="submission" date="2019-02" db="EMBL/GenBank/DDBJ databases">
        <title>Deep-cultivation of Planctomycetes and their phenomic and genomic characterization uncovers novel biology.</title>
        <authorList>
            <person name="Wiegand S."/>
            <person name="Jogler M."/>
            <person name="Boedeker C."/>
            <person name="Pinto D."/>
            <person name="Vollmers J."/>
            <person name="Rivas-Marin E."/>
            <person name="Kohn T."/>
            <person name="Peeters S.H."/>
            <person name="Heuer A."/>
            <person name="Rast P."/>
            <person name="Oberbeckmann S."/>
            <person name="Bunk B."/>
            <person name="Jeske O."/>
            <person name="Meyerdierks A."/>
            <person name="Storesund J.E."/>
            <person name="Kallscheuer N."/>
            <person name="Luecker S."/>
            <person name="Lage O.M."/>
            <person name="Pohl T."/>
            <person name="Merkel B.J."/>
            <person name="Hornburger P."/>
            <person name="Mueller R.-W."/>
            <person name="Bruemmer F."/>
            <person name="Labrenz M."/>
            <person name="Spormann A.M."/>
            <person name="Op den Camp H."/>
            <person name="Overmann J."/>
            <person name="Amann R."/>
            <person name="Jetten M.S.M."/>
            <person name="Mascher T."/>
            <person name="Medema M.H."/>
            <person name="Devos D.P."/>
            <person name="Kaster A.-K."/>
            <person name="Ovreas L."/>
            <person name="Rohde M."/>
            <person name="Galperin M.Y."/>
            <person name="Jogler C."/>
        </authorList>
    </citation>
    <scope>NUCLEOTIDE SEQUENCE [LARGE SCALE GENOMIC DNA]</scope>
    <source>
        <strain evidence="4 5">Pla163</strain>
    </source>
</reference>
<organism evidence="4 5">
    <name type="scientific">Rohdeia mirabilis</name>
    <dbReference type="NCBI Taxonomy" id="2528008"/>
    <lineage>
        <taxon>Bacteria</taxon>
        <taxon>Pseudomonadati</taxon>
        <taxon>Planctomycetota</taxon>
        <taxon>Planctomycetia</taxon>
        <taxon>Planctomycetia incertae sedis</taxon>
        <taxon>Rohdeia</taxon>
    </lineage>
</organism>
<evidence type="ECO:0000256" key="1">
    <source>
        <dbReference type="ARBA" id="ARBA00006484"/>
    </source>
</evidence>
<gene>
    <name evidence="4" type="primary">isfD_2</name>
    <name evidence="4" type="ORF">Pla163_26950</name>
</gene>
<dbReference type="Gene3D" id="3.40.50.720">
    <property type="entry name" value="NAD(P)-binding Rossmann-like Domain"/>
    <property type="match status" value="1"/>
</dbReference>
<proteinExistence type="inferred from homology"/>
<dbReference type="Pfam" id="PF00106">
    <property type="entry name" value="adh_short"/>
    <property type="match status" value="1"/>
</dbReference>
<dbReference type="SUPFAM" id="SSF51735">
    <property type="entry name" value="NAD(P)-binding Rossmann-fold domains"/>
    <property type="match status" value="1"/>
</dbReference>
<evidence type="ECO:0000256" key="3">
    <source>
        <dbReference type="RuleBase" id="RU000363"/>
    </source>
</evidence>
<dbReference type="PANTHER" id="PTHR43086:SF3">
    <property type="entry name" value="NADP-DEPENDENT 3-HYDROXY ACID DEHYDROGENASE YDFG"/>
    <property type="match status" value="1"/>
</dbReference>
<dbReference type="GO" id="GO:0016491">
    <property type="term" value="F:oxidoreductase activity"/>
    <property type="evidence" value="ECO:0007669"/>
    <property type="project" value="UniProtKB-KW"/>
</dbReference>
<name>A0A518D252_9BACT</name>
<dbReference type="OrthoDB" id="9808814at2"/>
<accession>A0A518D252</accession>
<dbReference type="PIRSF" id="PIRSF000126">
    <property type="entry name" value="11-beta-HSD1"/>
    <property type="match status" value="1"/>
</dbReference>
<protein>
    <submittedName>
        <fullName evidence="4">Sulfoacetaldehyde reductase</fullName>
        <ecNumber evidence="4">1.1.1.313</ecNumber>
    </submittedName>
</protein>
<dbReference type="Proteomes" id="UP000319342">
    <property type="component" value="Chromosome"/>
</dbReference>
<dbReference type="RefSeq" id="WP_145189139.1">
    <property type="nucleotide sequence ID" value="NZ_CP036290.1"/>
</dbReference>
<evidence type="ECO:0000313" key="5">
    <source>
        <dbReference type="Proteomes" id="UP000319342"/>
    </source>
</evidence>
<evidence type="ECO:0000313" key="4">
    <source>
        <dbReference type="EMBL" id="QDU85563.1"/>
    </source>
</evidence>
<dbReference type="EC" id="1.1.1.313" evidence="4"/>
<dbReference type="PRINTS" id="PR00080">
    <property type="entry name" value="SDRFAMILY"/>
</dbReference>
<dbReference type="PRINTS" id="PR00081">
    <property type="entry name" value="GDHRDH"/>
</dbReference>
<dbReference type="PANTHER" id="PTHR43086">
    <property type="entry name" value="VERY-LONG-CHAIN 3-OXOOACYL-COA REDUCTASE"/>
    <property type="match status" value="1"/>
</dbReference>
<dbReference type="InterPro" id="IPR002347">
    <property type="entry name" value="SDR_fam"/>
</dbReference>
<comment type="similarity">
    <text evidence="1 3">Belongs to the short-chain dehydrogenases/reductases (SDR) family.</text>
</comment>
<dbReference type="EMBL" id="CP036290">
    <property type="protein sequence ID" value="QDU85563.1"/>
    <property type="molecule type" value="Genomic_DNA"/>
</dbReference>
<dbReference type="CDD" id="cd05233">
    <property type="entry name" value="SDR_c"/>
    <property type="match status" value="1"/>
</dbReference>
<evidence type="ECO:0000256" key="2">
    <source>
        <dbReference type="ARBA" id="ARBA00023002"/>
    </source>
</evidence>
<keyword evidence="5" id="KW-1185">Reference proteome</keyword>
<dbReference type="InterPro" id="IPR036291">
    <property type="entry name" value="NAD(P)-bd_dom_sf"/>
</dbReference>
<keyword evidence="2 4" id="KW-0560">Oxidoreductase</keyword>
<sequence length="261" mass="27756">MEEQRGWALVTGASAGLGEQFALALAARGQDVVLVARRIERLEALARRITDSTGRRVEVVGLDLLAPNAAERLVEHCAAAGIEVELLVNNAGFGTQGAFAALDRDRQLDMLRLNASVLTDLTHRFLPALLARRRGAILNVASTAAFMPGAGLGVYYASKAYVLHFTEALAVELEGTGVRASALCPGPTETEFRDVAGRPRSGLLDRVAMQALPVVEAGLAGLERGRVVVVPGLFNKLCVVGVRCLPRSLVRRAIGRIQATD</sequence>